<dbReference type="EMBL" id="CAJNON010000030">
    <property type="protein sequence ID" value="CAF0823772.1"/>
    <property type="molecule type" value="Genomic_DNA"/>
</dbReference>
<organism evidence="4 5">
    <name type="scientific">Adineta steineri</name>
    <dbReference type="NCBI Taxonomy" id="433720"/>
    <lineage>
        <taxon>Eukaryota</taxon>
        <taxon>Metazoa</taxon>
        <taxon>Spiralia</taxon>
        <taxon>Gnathifera</taxon>
        <taxon>Rotifera</taxon>
        <taxon>Eurotatoria</taxon>
        <taxon>Bdelloidea</taxon>
        <taxon>Adinetida</taxon>
        <taxon>Adinetidae</taxon>
        <taxon>Adineta</taxon>
    </lineage>
</organism>
<feature type="domain" description="PLAT" evidence="3">
    <location>
        <begin position="523"/>
        <end position="639"/>
    </location>
</feature>
<feature type="domain" description="PLAT" evidence="3">
    <location>
        <begin position="655"/>
        <end position="773"/>
    </location>
</feature>
<feature type="domain" description="PLAT" evidence="3">
    <location>
        <begin position="1052"/>
        <end position="1176"/>
    </location>
</feature>
<sequence>MILFSCIVSLLNCRLLETTLGCSITIEYERIEWKENIHCNIRFHGRHSLSPIFPIEIIRDDRMQMNFVFKDIGEIMAIEIQLLSNEQVGLNIKWIEISIPRKSFLQKFDVQRWLHPNIGDGRTRLILTPNELPGYMPKRMLTNTEPPKRDNVKYMLLIEVTRKKGNMDESILSIDLIGRYGRTGVQQINLKYDTITPLKIDTRSNMFELTMLDIGLLHEYEIKLENSQNIGAYFISTIYIHRKQYYEIDIHRWVENGQTLRGNIQELELSIASTLFNKTQLKSSFILWITGSALIEKEITLPIKIQFNCQNIMTDPIEETITIQSDFVSILVISTACKMPLNSIILGYNQNRINYCLATEIVVLDVFQGQYFYFLSNNELPKSINETDFYVFTPNKKDDPLSLQQHSKHYIISILTSEKNISEKHTIKIVLRGERGLTNMLSLHNSSWNKLPFQSKHKDKFLLLTSDIGKIIGLTMFHTSEESKFYFDILEIFVPDTKTCIRLNEKYEIFNEIIDFNCQELTVVYIVQIKTGFSTLNETADIILTLIGEENSIDWILLTCDSDTKPFSTGQLDTFYIPTKKLGKIRAVDISCSNVDIKCKWFCEMIYVHDTVFNIKSNYSINRWCGDHQETDFIDTLNTISKTTLIQSASTKLLTTFLLTVKTGIRTTTSSISIPSIYIFFAGQFGSSPVIHLNELTDRIDLFQSLEIDEFTLTIPDTGMPDIMRIWNTEDLTSWTCEYIDIKNLENSKTAHFPMDVDLQKLDPLFSSYIDLEVDIGRITLSLPGPRHDAAYPSYELIIRTKETINIDNSIVSIQIKGNQNESKQYPLIESNNNQPLKTDTISKFFLYGVCPLGELKEITIYFEKYHKDTIWQWEYIIIYDFLNDKYYGTKMNNNQISGKFKIGRINTIDPDHLNEELNRIQTELTDENIPELEPVYRIVYKTQANILTNVTHNAEILIRLIGDRTTSFFSLEQPRLLTPGVINEYFYRGNEYINELNKIELQIFDDENSRWACESIEIQDLKTNNITLFPINDIIEPRKITTWKSGVKSTIIYLIHIRTGYQGASLNFRFGSVYLYLKFYGDSGVSNEIPLHIPMEQSFYLKSNQTDTFEIGQMMTSVIGQISSIDIYHNGKKEDFWNIDWIQIKDITTNKSFNFTIGKCLNKDLGTNLKILHIPVDVSRRKSNQLDSISNYIIRIKTGAQTPSHTEGTNELSIVLIDSVNDSIRIPLEQNNSSTRSILQAGQEDRFDITITPMLELKVLQIYYTGTFPWFCERILITDQISGLSYRFDVEQWFKEKIEDNPVNIFAQREDDIGWIYSVTIKTQAVLPAQTNLRGKIVLSIYGENSSLNDAILSSGRLMYGLFHAGSEDTIEMKSPKRLGEIHSIELRLEVSEWQSWLCDMIEIIDLTSNWNFLSHTMIPKTYKFPINRWLGAHAMDKRTIIRSTINQEPGYAKMPTYIVHILTGSKNMIMESNIQCNVYLQIFCTISNNVYGPILLDKSSNNTQSFRKGQIDEFYINDLSYCGEIKKIRLWHDGGKTTSWHCEWIKITNVQKNEIYEFLVEKLLDEDIEEGSSNLILYSKKKDEINESELITPQTLIS</sequence>
<feature type="domain" description="PLAT" evidence="3">
    <location>
        <begin position="1457"/>
        <end position="1580"/>
    </location>
</feature>
<dbReference type="Proteomes" id="UP000663891">
    <property type="component" value="Unassembled WGS sequence"/>
</dbReference>
<dbReference type="InterPro" id="IPR036392">
    <property type="entry name" value="PLAT/LH2_dom_sf"/>
</dbReference>
<dbReference type="Pfam" id="PF01477">
    <property type="entry name" value="PLAT"/>
    <property type="match status" value="5"/>
</dbReference>
<feature type="signal peptide" evidence="2">
    <location>
        <begin position="1"/>
        <end position="21"/>
    </location>
</feature>
<dbReference type="PANTHER" id="PTHR45901:SF4">
    <property type="entry name" value="PLAT DOMAIN-CONTAINING PROTEIN"/>
    <property type="match status" value="1"/>
</dbReference>
<dbReference type="InterPro" id="IPR001024">
    <property type="entry name" value="PLAT/LH2_dom"/>
</dbReference>
<dbReference type="OrthoDB" id="9981604at2759"/>
<feature type="domain" description="PLAT" evidence="3">
    <location>
        <begin position="1191"/>
        <end position="1309"/>
    </location>
</feature>
<comment type="caution">
    <text evidence="1">Lacks conserved residue(s) required for the propagation of feature annotation.</text>
</comment>
<evidence type="ECO:0000256" key="2">
    <source>
        <dbReference type="SAM" id="SignalP"/>
    </source>
</evidence>
<proteinExistence type="predicted"/>
<protein>
    <recommendedName>
        <fullName evidence="3">PLAT domain-containing protein</fullName>
    </recommendedName>
</protein>
<reference evidence="4" key="1">
    <citation type="submission" date="2021-02" db="EMBL/GenBank/DDBJ databases">
        <authorList>
            <person name="Nowell W R."/>
        </authorList>
    </citation>
    <scope>NUCLEOTIDE SEQUENCE</scope>
</reference>
<name>A0A813UAZ7_9BILA</name>
<dbReference type="Gene3D" id="2.60.60.20">
    <property type="entry name" value="PLAT/LH2 domain"/>
    <property type="match status" value="7"/>
</dbReference>
<dbReference type="SUPFAM" id="SSF49723">
    <property type="entry name" value="Lipase/lipooxygenase domain (PLAT/LH2 domain)"/>
    <property type="match status" value="8"/>
</dbReference>
<dbReference type="PROSITE" id="PS50095">
    <property type="entry name" value="PLAT"/>
    <property type="match status" value="6"/>
</dbReference>
<keyword evidence="2" id="KW-0732">Signal</keyword>
<evidence type="ECO:0000259" key="3">
    <source>
        <dbReference type="PROSITE" id="PS50095"/>
    </source>
</evidence>
<dbReference type="InterPro" id="IPR052970">
    <property type="entry name" value="Inner_ear_hair_cell_LOXHD"/>
</dbReference>
<accession>A0A813UAZ7</accession>
<feature type="domain" description="PLAT" evidence="3">
    <location>
        <begin position="1316"/>
        <end position="1446"/>
    </location>
</feature>
<comment type="caution">
    <text evidence="4">The sequence shown here is derived from an EMBL/GenBank/DDBJ whole genome shotgun (WGS) entry which is preliminary data.</text>
</comment>
<evidence type="ECO:0000256" key="1">
    <source>
        <dbReference type="PROSITE-ProRule" id="PRU00152"/>
    </source>
</evidence>
<evidence type="ECO:0000313" key="4">
    <source>
        <dbReference type="EMBL" id="CAF0823772.1"/>
    </source>
</evidence>
<evidence type="ECO:0000313" key="5">
    <source>
        <dbReference type="Proteomes" id="UP000663891"/>
    </source>
</evidence>
<dbReference type="PANTHER" id="PTHR45901">
    <property type="entry name" value="PROTEIN CBG12474"/>
    <property type="match status" value="1"/>
</dbReference>
<gene>
    <name evidence="4" type="ORF">VCS650_LOCUS5221</name>
</gene>
<feature type="chain" id="PRO_5032364056" description="PLAT domain-containing protein" evidence="2">
    <location>
        <begin position="22"/>
        <end position="1600"/>
    </location>
</feature>